<dbReference type="InterPro" id="IPR044730">
    <property type="entry name" value="RNase_H-like_dom_plant"/>
</dbReference>
<dbReference type="GO" id="GO:0005634">
    <property type="term" value="C:nucleus"/>
    <property type="evidence" value="ECO:0000318"/>
    <property type="project" value="GO_Central"/>
</dbReference>
<dbReference type="Gene3D" id="3.30.70.330">
    <property type="match status" value="2"/>
</dbReference>
<organism evidence="4 5">
    <name type="scientific">Amborella trichopoda</name>
    <dbReference type="NCBI Taxonomy" id="13333"/>
    <lineage>
        <taxon>Eukaryota</taxon>
        <taxon>Viridiplantae</taxon>
        <taxon>Streptophyta</taxon>
        <taxon>Embryophyta</taxon>
        <taxon>Tracheophyta</taxon>
        <taxon>Spermatophyta</taxon>
        <taxon>Magnoliopsida</taxon>
        <taxon>Amborellales</taxon>
        <taxon>Amborellaceae</taxon>
        <taxon>Amborella</taxon>
    </lineage>
</organism>
<dbReference type="CDD" id="cd06222">
    <property type="entry name" value="RNase_H_like"/>
    <property type="match status" value="1"/>
</dbReference>
<dbReference type="InterPro" id="IPR012337">
    <property type="entry name" value="RNaseH-like_sf"/>
</dbReference>
<evidence type="ECO:0000256" key="2">
    <source>
        <dbReference type="PROSITE-ProRule" id="PRU00176"/>
    </source>
</evidence>
<dbReference type="InterPro" id="IPR050886">
    <property type="entry name" value="RNA-binding_reg"/>
</dbReference>
<dbReference type="SUPFAM" id="SSF54928">
    <property type="entry name" value="RNA-binding domain, RBD"/>
    <property type="match status" value="2"/>
</dbReference>
<dbReference type="PANTHER" id="PTHR48024:SF56">
    <property type="entry name" value="HETEROGENEOUS NUCLEAR RIBONUCLEOPROTEIN A0"/>
    <property type="match status" value="1"/>
</dbReference>
<proteinExistence type="predicted"/>
<protein>
    <recommendedName>
        <fullName evidence="3">RRM domain-containing protein</fullName>
    </recommendedName>
</protein>
<reference evidence="5" key="1">
    <citation type="journal article" date="2013" name="Science">
        <title>The Amborella genome and the evolution of flowering plants.</title>
        <authorList>
            <consortium name="Amborella Genome Project"/>
        </authorList>
    </citation>
    <scope>NUCLEOTIDE SEQUENCE [LARGE SCALE GENOMIC DNA]</scope>
</reference>
<accession>W1NM82</accession>
<gene>
    <name evidence="4" type="ORF">AMTR_s00074p00181500</name>
</gene>
<keyword evidence="5" id="KW-1185">Reference proteome</keyword>
<dbReference type="PANTHER" id="PTHR48024">
    <property type="entry name" value="GEO13361P1-RELATED"/>
    <property type="match status" value="1"/>
</dbReference>
<name>W1NM82_AMBTC</name>
<keyword evidence="1 2" id="KW-0694">RNA-binding</keyword>
<sequence length="381" mass="42262">MRGSQNLLNAEEIRDTASADLVHRKIHVRMLAMETTSKTLCDVFRVHGEIEDGCVFVDRPTGQSLRYGFVIYRDMKSAQRALKEPCKLIDGQLIMCYRSDESLTDTFASSDQEERRVFIGGFSPHVSRQMLINSFSKYGPIHGGFVAYDKDTNTSRGFGFIEFKTEKAAKKALDDPNKVLEGRRITVKLAYRSNTKDPTELEALAHSEQNRDPTQLPPPFVYPMPNPFPVAFPFQVGQVKLNFDGICLGNSVRCGVGGVLSNEYGQTLLAFSGPCESGDSNTVEARALLSGLQMAISRSFYLPLFIESDSINVIKWACGELPLPLNLRINDIMGQVQEIFKSVHAVFFHVSIESNALANALARAGAMREILAFGADPYSLL</sequence>
<dbReference type="eggNOG" id="KOG0118">
    <property type="taxonomic scope" value="Eukaryota"/>
</dbReference>
<dbReference type="Proteomes" id="UP000017836">
    <property type="component" value="Unassembled WGS sequence"/>
</dbReference>
<dbReference type="InterPro" id="IPR036397">
    <property type="entry name" value="RNaseH_sf"/>
</dbReference>
<dbReference type="EMBL" id="KI396637">
    <property type="protein sequence ID" value="ERM96982.1"/>
    <property type="molecule type" value="Genomic_DNA"/>
</dbReference>
<dbReference type="GO" id="GO:0003729">
    <property type="term" value="F:mRNA binding"/>
    <property type="evidence" value="ECO:0000318"/>
    <property type="project" value="GO_Central"/>
</dbReference>
<feature type="domain" description="RRM" evidence="3">
    <location>
        <begin position="115"/>
        <end position="192"/>
    </location>
</feature>
<feature type="domain" description="RRM" evidence="3">
    <location>
        <begin position="24"/>
        <end position="110"/>
    </location>
</feature>
<dbReference type="Gene3D" id="3.30.420.10">
    <property type="entry name" value="Ribonuclease H-like superfamily/Ribonuclease H"/>
    <property type="match status" value="1"/>
</dbReference>
<dbReference type="SMART" id="SM00360">
    <property type="entry name" value="RRM"/>
    <property type="match status" value="2"/>
</dbReference>
<dbReference type="Pfam" id="PF00076">
    <property type="entry name" value="RRM_1"/>
    <property type="match status" value="2"/>
</dbReference>
<dbReference type="InterPro" id="IPR035979">
    <property type="entry name" value="RBD_domain_sf"/>
</dbReference>
<dbReference type="PROSITE" id="PS50102">
    <property type="entry name" value="RRM"/>
    <property type="match status" value="2"/>
</dbReference>
<evidence type="ECO:0000313" key="4">
    <source>
        <dbReference type="EMBL" id="ERM96982.1"/>
    </source>
</evidence>
<dbReference type="InterPro" id="IPR000504">
    <property type="entry name" value="RRM_dom"/>
</dbReference>
<evidence type="ECO:0000259" key="3">
    <source>
        <dbReference type="PROSITE" id="PS50102"/>
    </source>
</evidence>
<evidence type="ECO:0000313" key="5">
    <source>
        <dbReference type="Proteomes" id="UP000017836"/>
    </source>
</evidence>
<dbReference type="GO" id="GO:0004523">
    <property type="term" value="F:RNA-DNA hybrid ribonuclease activity"/>
    <property type="evidence" value="ECO:0007669"/>
    <property type="project" value="InterPro"/>
</dbReference>
<dbReference type="Gramene" id="ERM96982">
    <property type="protein sequence ID" value="ERM96982"/>
    <property type="gene ID" value="AMTR_s00074p00181500"/>
</dbReference>
<dbReference type="AlphaFoldDB" id="W1NM82"/>
<dbReference type="HOGENOM" id="CLU_726367_0_0_1"/>
<dbReference type="InterPro" id="IPR012677">
    <property type="entry name" value="Nucleotide-bd_a/b_plait_sf"/>
</dbReference>
<dbReference type="Pfam" id="PF13456">
    <property type="entry name" value="RVT_3"/>
    <property type="match status" value="1"/>
</dbReference>
<dbReference type="SUPFAM" id="SSF53098">
    <property type="entry name" value="Ribonuclease H-like"/>
    <property type="match status" value="1"/>
</dbReference>
<dbReference type="InterPro" id="IPR002156">
    <property type="entry name" value="RNaseH_domain"/>
</dbReference>
<evidence type="ECO:0000256" key="1">
    <source>
        <dbReference type="ARBA" id="ARBA00022884"/>
    </source>
</evidence>